<dbReference type="InterPro" id="IPR001810">
    <property type="entry name" value="F-box_dom"/>
</dbReference>
<keyword evidence="3" id="KW-1185">Reference proteome</keyword>
<dbReference type="GO" id="GO:0003677">
    <property type="term" value="F:DNA binding"/>
    <property type="evidence" value="ECO:0007669"/>
    <property type="project" value="InterPro"/>
</dbReference>
<dbReference type="PANTHER" id="PTHR31350:SF27">
    <property type="entry name" value="HEMIMETHYLATED DNA-BINDING DOMAIN-CONTAINING PROTEIN"/>
    <property type="match status" value="1"/>
</dbReference>
<dbReference type="Gene3D" id="1.20.1280.50">
    <property type="match status" value="1"/>
</dbReference>
<dbReference type="InterPro" id="IPR036623">
    <property type="entry name" value="Hemimethylated_DNA-bd_sf"/>
</dbReference>
<gene>
    <name evidence="2" type="ORF">TWF696_007087</name>
</gene>
<dbReference type="InterPro" id="IPR011722">
    <property type="entry name" value="Hemimethylated_DNA-bd_dom"/>
</dbReference>
<dbReference type="Pfam" id="PF13369">
    <property type="entry name" value="Transglut_core2"/>
    <property type="match status" value="1"/>
</dbReference>
<dbReference type="SMART" id="SM00992">
    <property type="entry name" value="YccV-like"/>
    <property type="match status" value="1"/>
</dbReference>
<dbReference type="InterPro" id="IPR032698">
    <property type="entry name" value="SirB1_N"/>
</dbReference>
<feature type="domain" description="F-box" evidence="1">
    <location>
        <begin position="1"/>
        <end position="46"/>
    </location>
</feature>
<proteinExistence type="predicted"/>
<dbReference type="PANTHER" id="PTHR31350">
    <property type="entry name" value="SI:DKEY-261L7.2"/>
    <property type="match status" value="1"/>
</dbReference>
<evidence type="ECO:0000259" key="1">
    <source>
        <dbReference type="PROSITE" id="PS50181"/>
    </source>
</evidence>
<dbReference type="PROSITE" id="PS50181">
    <property type="entry name" value="FBOX"/>
    <property type="match status" value="1"/>
</dbReference>
<dbReference type="SUPFAM" id="SSF141255">
    <property type="entry name" value="YccV-like"/>
    <property type="match status" value="1"/>
</dbReference>
<dbReference type="NCBIfam" id="TIGR02097">
    <property type="entry name" value="yccV"/>
    <property type="match status" value="1"/>
</dbReference>
<evidence type="ECO:0000313" key="2">
    <source>
        <dbReference type="EMBL" id="KAK6346995.1"/>
    </source>
</evidence>
<name>A0AAV9UTC5_9PEZI</name>
<dbReference type="AlphaFoldDB" id="A0AAV9UTC5"/>
<protein>
    <recommendedName>
        <fullName evidence="1">F-box domain-containing protein</fullName>
    </recommendedName>
</protein>
<sequence>MQLLHLPQELIQHIIAYVPDDDLKALGRVSRRLNQLSNDPLLWRDRCSRFKYWEDAWQSPKAPADSHDEAHLSWKTVFYRRISINNQANQLLNQIVASPSRRIEYTEKIASYGYDVKDCLLEQLATPETADDWLARRFHASSTLAYIHRQRAIISWSRLLTSQSVHLEQAMCSFDLFVINDFRTDSEHVSDMLSAISTDIVATYQDFFELAKKDQAVAIVRYMRSLGFLGCHQENYHNLVNCFLGVSIRTTKTTLPMATCSIFCSLAQRLGLEAYPCAYPYHVYVLVYETKSSHFYMNPHENIDLIYQVELEGRLQEMGIAVTPTSIDKFLRPAPIIELVLRNARNILRNTPHARRHHPTDGSPESDVNPDAAEYAALFAIALLSSTWTTRILEPLCRCLQESFPTDVGFIESYILPLAAPESRPARLLRTICVALRNEDGMARKVKRRSSIENSGVLFRIGTVFRHRRYGYQAAITGWTTNMTHETVDLEEAELQKGLKQPFYRVMVEDLSVRYVAQENIVEQRPSSAGRLAHLFAGKYFKGFNPVDGRFVSNMREEYPED</sequence>
<dbReference type="Gene3D" id="2.30.30.390">
    <property type="entry name" value="Hemimethylated DNA-binding domain"/>
    <property type="match status" value="1"/>
</dbReference>
<dbReference type="InterPro" id="IPR036047">
    <property type="entry name" value="F-box-like_dom_sf"/>
</dbReference>
<reference evidence="2 3" key="1">
    <citation type="submission" date="2019-10" db="EMBL/GenBank/DDBJ databases">
        <authorList>
            <person name="Palmer J.M."/>
        </authorList>
    </citation>
    <scope>NUCLEOTIDE SEQUENCE [LARGE SCALE GENOMIC DNA]</scope>
    <source>
        <strain evidence="2 3">TWF696</strain>
    </source>
</reference>
<comment type="caution">
    <text evidence="2">The sequence shown here is derived from an EMBL/GenBank/DDBJ whole genome shotgun (WGS) entry which is preliminary data.</text>
</comment>
<dbReference type="SMART" id="SM00256">
    <property type="entry name" value="FBOX"/>
    <property type="match status" value="1"/>
</dbReference>
<accession>A0AAV9UTC5</accession>
<organism evidence="2 3">
    <name type="scientific">Orbilia brochopaga</name>
    <dbReference type="NCBI Taxonomy" id="3140254"/>
    <lineage>
        <taxon>Eukaryota</taxon>
        <taxon>Fungi</taxon>
        <taxon>Dikarya</taxon>
        <taxon>Ascomycota</taxon>
        <taxon>Pezizomycotina</taxon>
        <taxon>Orbiliomycetes</taxon>
        <taxon>Orbiliales</taxon>
        <taxon>Orbiliaceae</taxon>
        <taxon>Orbilia</taxon>
    </lineage>
</organism>
<dbReference type="Proteomes" id="UP001375240">
    <property type="component" value="Unassembled WGS sequence"/>
</dbReference>
<dbReference type="Pfam" id="PF08755">
    <property type="entry name" value="YccV-like"/>
    <property type="match status" value="1"/>
</dbReference>
<evidence type="ECO:0000313" key="3">
    <source>
        <dbReference type="Proteomes" id="UP001375240"/>
    </source>
</evidence>
<dbReference type="Pfam" id="PF12937">
    <property type="entry name" value="F-box-like"/>
    <property type="match status" value="1"/>
</dbReference>
<dbReference type="EMBL" id="JAVHNQ010000005">
    <property type="protein sequence ID" value="KAK6346995.1"/>
    <property type="molecule type" value="Genomic_DNA"/>
</dbReference>
<dbReference type="SUPFAM" id="SSF81383">
    <property type="entry name" value="F-box domain"/>
    <property type="match status" value="1"/>
</dbReference>